<organism evidence="2 3">
    <name type="scientific">Solibaculum intestinale</name>
    <dbReference type="NCBI Taxonomy" id="3133165"/>
    <lineage>
        <taxon>Bacteria</taxon>
        <taxon>Bacillati</taxon>
        <taxon>Bacillota</taxon>
        <taxon>Clostridia</taxon>
        <taxon>Eubacteriales</taxon>
        <taxon>Oscillospiraceae</taxon>
        <taxon>Solibaculum</taxon>
    </lineage>
</organism>
<keyword evidence="1" id="KW-0175">Coiled coil</keyword>
<keyword evidence="3" id="KW-1185">Reference proteome</keyword>
<name>A0ABV1DZX6_9FIRM</name>
<protein>
    <recommendedName>
        <fullName evidence="4">Type 4a pilus biogenesis protein PilO</fullName>
    </recommendedName>
</protein>
<evidence type="ECO:0000313" key="2">
    <source>
        <dbReference type="EMBL" id="MEQ2439826.1"/>
    </source>
</evidence>
<feature type="coiled-coil region" evidence="1">
    <location>
        <begin position="36"/>
        <end position="80"/>
    </location>
</feature>
<dbReference type="Gene3D" id="3.30.70.60">
    <property type="match status" value="1"/>
</dbReference>
<evidence type="ECO:0000313" key="3">
    <source>
        <dbReference type="Proteomes" id="UP001489509"/>
    </source>
</evidence>
<dbReference type="RefSeq" id="WP_349218092.1">
    <property type="nucleotide sequence ID" value="NZ_JBBMFD010000003.1"/>
</dbReference>
<comment type="caution">
    <text evidence="2">The sequence shown here is derived from an EMBL/GenBank/DDBJ whole genome shotgun (WGS) entry which is preliminary data.</text>
</comment>
<gene>
    <name evidence="2" type="ORF">WMO26_03185</name>
</gene>
<sequence length="202" mass="22339">MKKSKLLSPFIIFFLIYAAVCALYINFAFLPLLDQTAELTAQHQTLQQKIADLDRQMQDAKGLDRKIEDLKNQLVEKMGQNVIVSGIMVSNDVYDAVEAYGITLKSIHVGTPSPTKVASSMENGDVMHSLPIQVTFSASYDEAVGFLRYFENHEDGAYYVQSFEAAAEKNQENSTGEHNFSLSLSLYYFAPDTSSSAPGGSK</sequence>
<dbReference type="Proteomes" id="UP001489509">
    <property type="component" value="Unassembled WGS sequence"/>
</dbReference>
<evidence type="ECO:0008006" key="4">
    <source>
        <dbReference type="Google" id="ProtNLM"/>
    </source>
</evidence>
<dbReference type="InterPro" id="IPR014717">
    <property type="entry name" value="Transl_elong_EF1B/ribsomal_bS6"/>
</dbReference>
<proteinExistence type="predicted"/>
<reference evidence="2 3" key="1">
    <citation type="submission" date="2024-03" db="EMBL/GenBank/DDBJ databases">
        <title>Human intestinal bacterial collection.</title>
        <authorList>
            <person name="Pauvert C."/>
            <person name="Hitch T.C.A."/>
            <person name="Clavel T."/>
        </authorList>
    </citation>
    <scope>NUCLEOTIDE SEQUENCE [LARGE SCALE GENOMIC DNA]</scope>
    <source>
        <strain evidence="2 3">CLA-JM-H44</strain>
    </source>
</reference>
<dbReference type="EMBL" id="JBBMFD010000003">
    <property type="protein sequence ID" value="MEQ2439826.1"/>
    <property type="molecule type" value="Genomic_DNA"/>
</dbReference>
<accession>A0ABV1DZX6</accession>
<evidence type="ECO:0000256" key="1">
    <source>
        <dbReference type="SAM" id="Coils"/>
    </source>
</evidence>